<keyword evidence="2" id="KW-1185">Reference proteome</keyword>
<reference evidence="1" key="1">
    <citation type="journal article" date="2023" name="PLoS Negl. Trop. Dis.">
        <title>A genome sequence for Biomphalaria pfeifferi, the major vector snail for the human-infecting parasite Schistosoma mansoni.</title>
        <authorList>
            <person name="Bu L."/>
            <person name="Lu L."/>
            <person name="Laidemitt M.R."/>
            <person name="Zhang S.M."/>
            <person name="Mutuku M."/>
            <person name="Mkoji G."/>
            <person name="Steinauer M."/>
            <person name="Loker E.S."/>
        </authorList>
    </citation>
    <scope>NUCLEOTIDE SEQUENCE</scope>
    <source>
        <strain evidence="1">KasaAsao</strain>
    </source>
</reference>
<organism evidence="1 2">
    <name type="scientific">Biomphalaria pfeifferi</name>
    <name type="common">Bloodfluke planorb</name>
    <name type="synonym">Freshwater snail</name>
    <dbReference type="NCBI Taxonomy" id="112525"/>
    <lineage>
        <taxon>Eukaryota</taxon>
        <taxon>Metazoa</taxon>
        <taxon>Spiralia</taxon>
        <taxon>Lophotrochozoa</taxon>
        <taxon>Mollusca</taxon>
        <taxon>Gastropoda</taxon>
        <taxon>Heterobranchia</taxon>
        <taxon>Euthyneura</taxon>
        <taxon>Panpulmonata</taxon>
        <taxon>Hygrophila</taxon>
        <taxon>Lymnaeoidea</taxon>
        <taxon>Planorbidae</taxon>
        <taxon>Biomphalaria</taxon>
    </lineage>
</organism>
<reference evidence="1" key="2">
    <citation type="submission" date="2023-04" db="EMBL/GenBank/DDBJ databases">
        <authorList>
            <person name="Bu L."/>
            <person name="Lu L."/>
            <person name="Laidemitt M.R."/>
            <person name="Zhang S.M."/>
            <person name="Mutuku M."/>
            <person name="Mkoji G."/>
            <person name="Steinauer M."/>
            <person name="Loker E.S."/>
        </authorList>
    </citation>
    <scope>NUCLEOTIDE SEQUENCE</scope>
    <source>
        <strain evidence="1">KasaAsao</strain>
        <tissue evidence="1">Whole Snail</tissue>
    </source>
</reference>
<dbReference type="Proteomes" id="UP001233172">
    <property type="component" value="Unassembled WGS sequence"/>
</dbReference>
<proteinExistence type="predicted"/>
<evidence type="ECO:0000313" key="1">
    <source>
        <dbReference type="EMBL" id="KAK0061976.1"/>
    </source>
</evidence>
<evidence type="ECO:0000313" key="2">
    <source>
        <dbReference type="Proteomes" id="UP001233172"/>
    </source>
</evidence>
<dbReference type="EMBL" id="JASAOG010000027">
    <property type="protein sequence ID" value="KAK0061976.1"/>
    <property type="molecule type" value="Genomic_DNA"/>
</dbReference>
<comment type="caution">
    <text evidence="1">The sequence shown here is derived from an EMBL/GenBank/DDBJ whole genome shotgun (WGS) entry which is preliminary data.</text>
</comment>
<name>A0AAD8BW68_BIOPF</name>
<feature type="non-terminal residue" evidence="1">
    <location>
        <position position="1"/>
    </location>
</feature>
<accession>A0AAD8BW68</accession>
<protein>
    <submittedName>
        <fullName evidence="1">Uncharacterized protein</fullName>
    </submittedName>
</protein>
<dbReference type="AlphaFoldDB" id="A0AAD8BW68"/>
<sequence length="51" mass="5540">IQTSPTSVHITFSGPNDPFSDGCGALVKMLNRFQTANLVEDSNQELTTLED</sequence>
<gene>
    <name evidence="1" type="ORF">Bpfe_008469</name>
</gene>